<protein>
    <recommendedName>
        <fullName evidence="5">GDP-L-fucose synthase</fullName>
        <ecNumber evidence="5">1.1.1.271</ecNumber>
    </recommendedName>
    <alternativeName>
        <fullName evidence="5">GDP-4-keto-6-deoxy-D-mannose-3,5-epimerase-4-reductase</fullName>
    </alternativeName>
</protein>
<dbReference type="InterPro" id="IPR028614">
    <property type="entry name" value="GDP_fucose/colitose_synth"/>
</dbReference>
<feature type="binding site" evidence="5">
    <location>
        <position position="260"/>
    </location>
    <ligand>
        <name>substrate</name>
    </ligand>
</feature>
<dbReference type="InterPro" id="IPR036291">
    <property type="entry name" value="NAD(P)-bd_dom_sf"/>
</dbReference>
<dbReference type="GO" id="GO:0016853">
    <property type="term" value="F:isomerase activity"/>
    <property type="evidence" value="ECO:0007669"/>
    <property type="project" value="UniProtKB-KW"/>
</dbReference>
<evidence type="ECO:0000256" key="2">
    <source>
        <dbReference type="ARBA" id="ARBA00022857"/>
    </source>
</evidence>
<dbReference type="PANTHER" id="PTHR43238">
    <property type="entry name" value="GDP-L-FUCOSE SYNTHASE"/>
    <property type="match status" value="1"/>
</dbReference>
<dbReference type="EC" id="1.1.1.271" evidence="5"/>
<evidence type="ECO:0000313" key="8">
    <source>
        <dbReference type="Proteomes" id="UP000243105"/>
    </source>
</evidence>
<keyword evidence="3 5" id="KW-0560">Oxidoreductase</keyword>
<feature type="binding site" evidence="5">
    <location>
        <position position="253"/>
    </location>
    <ligand>
        <name>substrate</name>
    </ligand>
</feature>
<comment type="catalytic activity">
    <reaction evidence="5">
        <text>GDP-beta-L-fucose + NADP(+) = GDP-4-dehydro-alpha-D-rhamnose + NADPH + H(+)</text>
        <dbReference type="Rhea" id="RHEA:18885"/>
        <dbReference type="ChEBI" id="CHEBI:15378"/>
        <dbReference type="ChEBI" id="CHEBI:57273"/>
        <dbReference type="ChEBI" id="CHEBI:57783"/>
        <dbReference type="ChEBI" id="CHEBI:57964"/>
        <dbReference type="ChEBI" id="CHEBI:58349"/>
        <dbReference type="EC" id="1.1.1.271"/>
    </reaction>
</comment>
<evidence type="ECO:0000259" key="6">
    <source>
        <dbReference type="Pfam" id="PF01370"/>
    </source>
</evidence>
<evidence type="ECO:0000256" key="3">
    <source>
        <dbReference type="ARBA" id="ARBA00023002"/>
    </source>
</evidence>
<feature type="domain" description="NAD-dependent epimerase/dehydratase" evidence="6">
    <location>
        <begin position="249"/>
        <end position="283"/>
    </location>
</feature>
<feature type="binding site" evidence="5">
    <location>
        <position position="192"/>
    </location>
    <ligand>
        <name>NADP(+)</name>
        <dbReference type="ChEBI" id="CHEBI:58349"/>
    </ligand>
</feature>
<feature type="binding site" evidence="5">
    <location>
        <begin position="12"/>
        <end position="18"/>
    </location>
    <ligand>
        <name>NADP(+)</name>
        <dbReference type="ChEBI" id="CHEBI:58349"/>
    </ligand>
</feature>
<feature type="binding site" evidence="5">
    <location>
        <begin position="176"/>
        <end position="179"/>
    </location>
    <ligand>
        <name>NADP(+)</name>
        <dbReference type="ChEBI" id="CHEBI:58349"/>
    </ligand>
</feature>
<comment type="pathway">
    <text evidence="5">Nucleotide-sugar biosynthesis; GDP-L-fucose biosynthesis via de novo pathway; GDP-L-fucose from GDP-alpha-D-mannose: step 2/2.</text>
</comment>
<dbReference type="AlphaFoldDB" id="A0A916LIU7"/>
<feature type="binding site" evidence="5">
    <location>
        <position position="328"/>
    </location>
    <ligand>
        <name>substrate</name>
    </ligand>
</feature>
<dbReference type="Gene3D" id="3.40.50.720">
    <property type="entry name" value="NAD(P)-binding Rossmann-like Domain"/>
    <property type="match status" value="2"/>
</dbReference>
<comment type="caution">
    <text evidence="7">The sequence shown here is derived from an EMBL/GenBank/DDBJ whole genome shotgun (WGS) entry which is preliminary data.</text>
</comment>
<dbReference type="GO" id="GO:0070401">
    <property type="term" value="F:NADP+ binding"/>
    <property type="evidence" value="ECO:0007669"/>
    <property type="project" value="UniProtKB-UniRule"/>
</dbReference>
<comment type="function">
    <text evidence="5">Catalyzes the two-step NADP-dependent conversion of GDP-4-dehydro-6-deoxy-D-mannose to GDP-fucose, involving an epimerase and a reductase reaction.</text>
</comment>
<dbReference type="SUPFAM" id="SSF51735">
    <property type="entry name" value="NAD(P)-binding Rossmann-fold domains"/>
    <property type="match status" value="1"/>
</dbReference>
<comment type="similarity">
    <text evidence="1 5">Belongs to the NAD(P)-dependent epimerase/dehydratase family. Fucose synthase subfamily.</text>
</comment>
<dbReference type="GO" id="GO:0050577">
    <property type="term" value="F:GDP-L-fucose synthase activity"/>
    <property type="evidence" value="ECO:0007669"/>
    <property type="project" value="UniProtKB-UniRule"/>
</dbReference>
<dbReference type="Pfam" id="PF01370">
    <property type="entry name" value="Epimerase"/>
    <property type="match status" value="2"/>
</dbReference>
<dbReference type="GO" id="GO:0042351">
    <property type="term" value="P:'de novo' GDP-L-fucose biosynthetic process"/>
    <property type="evidence" value="ECO:0007669"/>
    <property type="project" value="UniProtKB-UniRule"/>
</dbReference>
<keyword evidence="2 5" id="KW-0521">NADP</keyword>
<accession>A0A916LIU7</accession>
<feature type="binding site" evidence="5">
    <location>
        <begin position="118"/>
        <end position="121"/>
    </location>
    <ligand>
        <name>NADP(+)</name>
        <dbReference type="ChEBI" id="CHEBI:58349"/>
    </ligand>
</feature>
<feature type="binding site" evidence="5">
    <location>
        <position position="153"/>
    </location>
    <ligand>
        <name>NADP(+)</name>
        <dbReference type="ChEBI" id="CHEBI:58349"/>
    </ligand>
</feature>
<feature type="active site" description="Proton donor/acceptor" evidence="5">
    <location>
        <position position="149"/>
    </location>
</feature>
<dbReference type="CDD" id="cd05239">
    <property type="entry name" value="GDP_FS_SDR_e"/>
    <property type="match status" value="1"/>
</dbReference>
<feature type="site" description="Important for catalytic activity" evidence="5">
    <location>
        <position position="120"/>
    </location>
</feature>
<name>A0A916LIU7_KRYT1</name>
<proteinExistence type="inferred from homology"/>
<sequence>MMNKESKIFVAGGSGMVGNAIIRKLLEKGYSNVVSNYHKKEPNIESVKFYKLDLTNQAKTEEFFEKENPEYVFLAAAKVGGILANNTYKADFIYENLAIALNVIHSSFKFGVKKLLNLGSSCIYPKFAPQPMKEEYLLTGSLEPTNEPYAIAKISAIKLCRYYNEQYNTNFISVMPTNLYGPNDNFDLFTSHVLPALIRKFHLGKCLREKNWESIRIDLNKRPIDGITGEHSKEEILSVLKKYGITENYIEIWGTGNVYREFLHVDDLADACVFLMENVQAVDMRELSPDYFVNVGNGTDLTIKELAETIKRIVGFEGDIKHDLSKPDGTPRKLLDVSKIKELGWVSKINLEEGITRTYQWYCDNISPRLHLGK</sequence>
<organism evidence="7 8">
    <name type="scientific">Kryptobacter tengchongensis</name>
    <dbReference type="NCBI Taxonomy" id="1643429"/>
    <lineage>
        <taxon>Bacteria</taxon>
        <taxon>Pseudomonadati</taxon>
        <taxon>Candidatus Kryptoniota</taxon>
        <taxon>Candidatus Kryptobacter</taxon>
    </lineage>
</organism>
<keyword evidence="4 5" id="KW-0413">Isomerase</keyword>
<dbReference type="InterPro" id="IPR001509">
    <property type="entry name" value="Epimerase_deHydtase"/>
</dbReference>
<feature type="domain" description="NAD-dependent epimerase/dehydratase" evidence="6">
    <location>
        <begin position="8"/>
        <end position="208"/>
    </location>
</feature>
<dbReference type="Proteomes" id="UP000243105">
    <property type="component" value="Unassembled WGS sequence"/>
</dbReference>
<dbReference type="HAMAP" id="MF_00956">
    <property type="entry name" value="GDP_fucose_synth"/>
    <property type="match status" value="1"/>
</dbReference>
<keyword evidence="5" id="KW-0511">Multifunctional enzyme</keyword>
<evidence type="ECO:0000313" key="7">
    <source>
        <dbReference type="EMBL" id="CUS97486.1"/>
    </source>
</evidence>
<evidence type="ECO:0000256" key="5">
    <source>
        <dbReference type="HAMAP-Rule" id="MF_00956"/>
    </source>
</evidence>
<evidence type="ECO:0000256" key="4">
    <source>
        <dbReference type="ARBA" id="ARBA00023235"/>
    </source>
</evidence>
<dbReference type="PANTHER" id="PTHR43238:SF1">
    <property type="entry name" value="GDP-L-FUCOSE SYNTHASE"/>
    <property type="match status" value="1"/>
</dbReference>
<feature type="binding site" evidence="5">
    <location>
        <position position="200"/>
    </location>
    <ligand>
        <name>substrate</name>
    </ligand>
</feature>
<evidence type="ECO:0000256" key="1">
    <source>
        <dbReference type="ARBA" id="ARBA00005959"/>
    </source>
</evidence>
<feature type="site" description="Important for catalytic activity" evidence="5">
    <location>
        <position position="122"/>
    </location>
</feature>
<reference evidence="7 8" key="1">
    <citation type="submission" date="2015-11" db="EMBL/GenBank/DDBJ databases">
        <authorList>
            <person name="Varghese N."/>
        </authorList>
    </citation>
    <scope>NUCLEOTIDE SEQUENCE [LARGE SCALE GENOMIC DNA]</scope>
    <source>
        <strain evidence="7 8">JGI-25</strain>
    </source>
</reference>
<dbReference type="EMBL" id="CZVV01000009">
    <property type="protein sequence ID" value="CUS97486.1"/>
    <property type="molecule type" value="Genomic_DNA"/>
</dbReference>
<gene>
    <name evidence="5" type="primary">fcl</name>
    <name evidence="7" type="ORF">JGI25_00272</name>
</gene>